<organism evidence="2 3">
    <name type="scientific">Meloidogyne javanica</name>
    <name type="common">Root-knot nematode worm</name>
    <dbReference type="NCBI Taxonomy" id="6303"/>
    <lineage>
        <taxon>Eukaryota</taxon>
        <taxon>Metazoa</taxon>
        <taxon>Ecdysozoa</taxon>
        <taxon>Nematoda</taxon>
        <taxon>Chromadorea</taxon>
        <taxon>Rhabditida</taxon>
        <taxon>Tylenchina</taxon>
        <taxon>Tylenchomorpha</taxon>
        <taxon>Tylenchoidea</taxon>
        <taxon>Meloidogynidae</taxon>
        <taxon>Meloidogyninae</taxon>
        <taxon>Meloidogyne</taxon>
        <taxon>Meloidogyne incognita group</taxon>
    </lineage>
</organism>
<dbReference type="Proteomes" id="UP000887561">
    <property type="component" value="Unplaced"/>
</dbReference>
<proteinExistence type="predicted"/>
<dbReference type="AlphaFoldDB" id="A0A915N1T1"/>
<feature type="chain" id="PRO_5037342166" evidence="1">
    <location>
        <begin position="19"/>
        <end position="145"/>
    </location>
</feature>
<keyword evidence="2" id="KW-1185">Reference proteome</keyword>
<evidence type="ECO:0000313" key="3">
    <source>
        <dbReference type="WBParaSite" id="scaffold6209_cov194.g10582"/>
    </source>
</evidence>
<evidence type="ECO:0000256" key="1">
    <source>
        <dbReference type="SAM" id="SignalP"/>
    </source>
</evidence>
<protein>
    <submittedName>
        <fullName evidence="3">Secreted protein</fullName>
    </submittedName>
</protein>
<reference evidence="3" key="1">
    <citation type="submission" date="2022-11" db="UniProtKB">
        <authorList>
            <consortium name="WormBaseParasite"/>
        </authorList>
    </citation>
    <scope>IDENTIFICATION</scope>
</reference>
<keyword evidence="1" id="KW-0732">Signal</keyword>
<sequence length="145" mass="17058">MYLFLLFTSLNIFYCVTALSVHVKISWRDNPKGLQILANKTRHRFKVELGSNKWEFPKEGETDKYDTFHFEEVEENNDENLGKYSLKVYKALNKNSITEIASIDNVKDNSLIYIKIEEDAVLQFLPNHQKPNSLLGKHKRDEDYE</sequence>
<dbReference type="WBParaSite" id="scaffold6209_cov194.g10582">
    <property type="protein sequence ID" value="scaffold6209_cov194.g10582"/>
    <property type="gene ID" value="scaffold6209_cov194.g10582"/>
</dbReference>
<accession>A0A915N1T1</accession>
<name>A0A915N1T1_MELJA</name>
<feature type="signal peptide" evidence="1">
    <location>
        <begin position="1"/>
        <end position="18"/>
    </location>
</feature>
<evidence type="ECO:0000313" key="2">
    <source>
        <dbReference type="Proteomes" id="UP000887561"/>
    </source>
</evidence>